<keyword evidence="5 6" id="KW-0472">Membrane</keyword>
<accession>A0ABT6VWT7</accession>
<protein>
    <submittedName>
        <fullName evidence="8">Type II secretion system F family protein</fullName>
    </submittedName>
</protein>
<dbReference type="PANTHER" id="PTHR35007">
    <property type="entry name" value="INTEGRAL MEMBRANE PROTEIN-RELATED"/>
    <property type="match status" value="1"/>
</dbReference>
<evidence type="ECO:0000256" key="6">
    <source>
        <dbReference type="SAM" id="Phobius"/>
    </source>
</evidence>
<keyword evidence="4 6" id="KW-1133">Transmembrane helix</keyword>
<sequence length="237" mass="23775">MGRAVRRARSARRRREALLGAGESRRRHRFGGRAEALRAAARAWAVPAGAGVAAGWLVGGAAGCLLGAAAAYGARRWRRTAAARASPVAAAVGSRLPEAAELLAACLASGAGPVAAADAVGRTLGGPLGEALRRIAAEVRLGGDPARCWQRLAVVPGACDLARWMARSVTTGVPPVAAVTRFAAECRAGRARAAGARARRAAVLATAPLGLCFLPAFLAVGVVPVVIGLAGVMTGGG</sequence>
<dbReference type="EMBL" id="JAAGKO020000009">
    <property type="protein sequence ID" value="MDI5962956.1"/>
    <property type="molecule type" value="Genomic_DNA"/>
</dbReference>
<evidence type="ECO:0000256" key="4">
    <source>
        <dbReference type="ARBA" id="ARBA00022989"/>
    </source>
</evidence>
<dbReference type="Proteomes" id="UP001156398">
    <property type="component" value="Unassembled WGS sequence"/>
</dbReference>
<reference evidence="8 9" key="1">
    <citation type="submission" date="2023-05" db="EMBL/GenBank/DDBJ databases">
        <title>Streptantibioticus silvisoli sp. nov., acidotolerant actinomycetes 1 from pine litter.</title>
        <authorList>
            <person name="Swiecimska M."/>
            <person name="Golinska P."/>
            <person name="Sangal V."/>
            <person name="Wachnowicz B."/>
            <person name="Goodfellow M."/>
        </authorList>
    </citation>
    <scope>NUCLEOTIDE SEQUENCE [LARGE SCALE GENOMIC DNA]</scope>
    <source>
        <strain evidence="8 9">SL54</strain>
    </source>
</reference>
<comment type="caution">
    <text evidence="8">The sequence shown here is derived from an EMBL/GenBank/DDBJ whole genome shotgun (WGS) entry which is preliminary data.</text>
</comment>
<dbReference type="PANTHER" id="PTHR35007:SF3">
    <property type="entry name" value="POSSIBLE CONSERVED ALANINE RICH MEMBRANE PROTEIN"/>
    <property type="match status" value="1"/>
</dbReference>
<evidence type="ECO:0000256" key="2">
    <source>
        <dbReference type="ARBA" id="ARBA00022475"/>
    </source>
</evidence>
<keyword evidence="2" id="KW-1003">Cell membrane</keyword>
<dbReference type="Pfam" id="PF00482">
    <property type="entry name" value="T2SSF"/>
    <property type="match status" value="1"/>
</dbReference>
<feature type="transmembrane region" description="Helical" evidence="6">
    <location>
        <begin position="202"/>
        <end position="227"/>
    </location>
</feature>
<evidence type="ECO:0000256" key="5">
    <source>
        <dbReference type="ARBA" id="ARBA00023136"/>
    </source>
</evidence>
<evidence type="ECO:0000256" key="3">
    <source>
        <dbReference type="ARBA" id="ARBA00022692"/>
    </source>
</evidence>
<evidence type="ECO:0000313" key="8">
    <source>
        <dbReference type="EMBL" id="MDI5962956.1"/>
    </source>
</evidence>
<feature type="transmembrane region" description="Helical" evidence="6">
    <location>
        <begin position="53"/>
        <end position="74"/>
    </location>
</feature>
<keyword evidence="9" id="KW-1185">Reference proteome</keyword>
<gene>
    <name evidence="8" type="ORF">POF43_009590</name>
</gene>
<dbReference type="InterPro" id="IPR018076">
    <property type="entry name" value="T2SS_GspF_dom"/>
</dbReference>
<keyword evidence="3 6" id="KW-0812">Transmembrane</keyword>
<comment type="subcellular location">
    <subcellularLocation>
        <location evidence="1">Cell membrane</location>
        <topology evidence="1">Multi-pass membrane protein</topology>
    </subcellularLocation>
</comment>
<organism evidence="8 9">
    <name type="scientific">Streptantibioticus silvisoli</name>
    <dbReference type="NCBI Taxonomy" id="2705255"/>
    <lineage>
        <taxon>Bacteria</taxon>
        <taxon>Bacillati</taxon>
        <taxon>Actinomycetota</taxon>
        <taxon>Actinomycetes</taxon>
        <taxon>Kitasatosporales</taxon>
        <taxon>Streptomycetaceae</taxon>
        <taxon>Streptantibioticus</taxon>
    </lineage>
</organism>
<name>A0ABT6VWT7_9ACTN</name>
<proteinExistence type="predicted"/>
<evidence type="ECO:0000313" key="9">
    <source>
        <dbReference type="Proteomes" id="UP001156398"/>
    </source>
</evidence>
<feature type="domain" description="Type II secretion system protein GspF" evidence="7">
    <location>
        <begin position="100"/>
        <end position="222"/>
    </location>
</feature>
<evidence type="ECO:0000259" key="7">
    <source>
        <dbReference type="Pfam" id="PF00482"/>
    </source>
</evidence>
<evidence type="ECO:0000256" key="1">
    <source>
        <dbReference type="ARBA" id="ARBA00004651"/>
    </source>
</evidence>